<dbReference type="PANTHER" id="PTHR46018:SF4">
    <property type="entry name" value="METALLO-HYDROLASE YHFI-RELATED"/>
    <property type="match status" value="1"/>
</dbReference>
<dbReference type="SUPFAM" id="SSF56281">
    <property type="entry name" value="Metallo-hydrolase/oxidoreductase"/>
    <property type="match status" value="1"/>
</dbReference>
<organism evidence="2 3">
    <name type="scientific">Kutzneria viridogrisea</name>
    <dbReference type="NCBI Taxonomy" id="47990"/>
    <lineage>
        <taxon>Bacteria</taxon>
        <taxon>Bacillati</taxon>
        <taxon>Actinomycetota</taxon>
        <taxon>Actinomycetes</taxon>
        <taxon>Pseudonocardiales</taxon>
        <taxon>Pseudonocardiaceae</taxon>
        <taxon>Kutzneria</taxon>
    </lineage>
</organism>
<protein>
    <submittedName>
        <fullName evidence="2">Ribonuclease BN (tRNA processing enzyme)</fullName>
    </submittedName>
</protein>
<dbReference type="RefSeq" id="WP_025354858.1">
    <property type="nucleotide sequence ID" value="NZ_BAAABQ010000054.1"/>
</dbReference>
<dbReference type="InterPro" id="IPR036866">
    <property type="entry name" value="RibonucZ/Hydroxyglut_hydro"/>
</dbReference>
<comment type="caution">
    <text evidence="2">The sequence shown here is derived from an EMBL/GenBank/DDBJ whole genome shotgun (WGS) entry which is preliminary data.</text>
</comment>
<accession>A0ABR6BTP5</accession>
<proteinExistence type="predicted"/>
<name>A0ABR6BTP5_9PSEU</name>
<dbReference type="Proteomes" id="UP000517916">
    <property type="component" value="Unassembled WGS sequence"/>
</dbReference>
<reference evidence="2 3" key="1">
    <citation type="submission" date="2020-08" db="EMBL/GenBank/DDBJ databases">
        <title>Genomic Encyclopedia of Archaeal and Bacterial Type Strains, Phase II (KMG-II): from individual species to whole genera.</title>
        <authorList>
            <person name="Goeker M."/>
        </authorList>
    </citation>
    <scope>NUCLEOTIDE SEQUENCE [LARGE SCALE GENOMIC DNA]</scope>
    <source>
        <strain evidence="2 3">DSM 43850</strain>
    </source>
</reference>
<dbReference type="CDD" id="cd07716">
    <property type="entry name" value="RNaseZ_short-form-like_MBL-fold"/>
    <property type="match status" value="1"/>
</dbReference>
<sequence>MKLTILGCSGSIPGPASPAAGYLVEADGYRLVIDLGNGTLAALQAVCDPFEVDALAFSHLHPDHCADFTALTVLRRYRPAPPYDPTQRRLPVHGPSDAPSRFAAAYAPNEVERAETDLSDVFQFHPLTEHAVQLGPLKVTAARVAHPCEAYGFRVEHDGRALAYTGDTGPCPALDELAQGVDLLLAEATWTDSPRRPADLHLSGRQAGELAERAEVGRLLLTHIAPWTDPEVVRAEAVAAFSGQVLVASPAAVYEV</sequence>
<evidence type="ECO:0000313" key="2">
    <source>
        <dbReference type="EMBL" id="MBA8930297.1"/>
    </source>
</evidence>
<dbReference type="Gene3D" id="3.60.15.10">
    <property type="entry name" value="Ribonuclease Z/Hydroxyacylglutathione hydrolase-like"/>
    <property type="match status" value="1"/>
</dbReference>
<evidence type="ECO:0000313" key="3">
    <source>
        <dbReference type="Proteomes" id="UP000517916"/>
    </source>
</evidence>
<keyword evidence="3" id="KW-1185">Reference proteome</keyword>
<dbReference type="EMBL" id="JACJID010000006">
    <property type="protein sequence ID" value="MBA8930297.1"/>
    <property type="molecule type" value="Genomic_DNA"/>
</dbReference>
<feature type="domain" description="Metallo-beta-lactamase" evidence="1">
    <location>
        <begin position="18"/>
        <end position="205"/>
    </location>
</feature>
<dbReference type="Pfam" id="PF12706">
    <property type="entry name" value="Lactamase_B_2"/>
    <property type="match status" value="1"/>
</dbReference>
<gene>
    <name evidence="2" type="ORF">BC739_007530</name>
</gene>
<dbReference type="InterPro" id="IPR001279">
    <property type="entry name" value="Metallo-B-lactamas"/>
</dbReference>
<evidence type="ECO:0000259" key="1">
    <source>
        <dbReference type="SMART" id="SM00849"/>
    </source>
</evidence>
<dbReference type="SMART" id="SM00849">
    <property type="entry name" value="Lactamase_B"/>
    <property type="match status" value="1"/>
</dbReference>
<dbReference type="PANTHER" id="PTHR46018">
    <property type="entry name" value="ZINC PHOSPHODIESTERASE ELAC PROTEIN 1"/>
    <property type="match status" value="1"/>
</dbReference>